<accession>A0A3R8RS57</accession>
<dbReference type="AlphaFoldDB" id="A0A3R8RS57"/>
<dbReference type="RefSeq" id="WP_126984744.1">
    <property type="nucleotide sequence ID" value="NZ_ML133851.1"/>
</dbReference>
<evidence type="ECO:0000256" key="2">
    <source>
        <dbReference type="SAM" id="Phobius"/>
    </source>
</evidence>
<keyword evidence="2" id="KW-0812">Transmembrane</keyword>
<feature type="transmembrane region" description="Helical" evidence="2">
    <location>
        <begin position="132"/>
        <end position="155"/>
    </location>
</feature>
<dbReference type="GeneID" id="78122770"/>
<dbReference type="EMBL" id="QOCI01000001">
    <property type="protein sequence ID" value="RRR20368.1"/>
    <property type="molecule type" value="Genomic_DNA"/>
</dbReference>
<reference evidence="3 4" key="1">
    <citation type="submission" date="2018-07" db="EMBL/GenBank/DDBJ databases">
        <title>Brachybacteriurn paraconglorneratum KCTC 9916.</title>
        <authorList>
            <person name="Li Y."/>
        </authorList>
    </citation>
    <scope>NUCLEOTIDE SEQUENCE [LARGE SCALE GENOMIC DNA]</scope>
    <source>
        <strain evidence="3 4">KCTC 9916</strain>
    </source>
</reference>
<keyword evidence="2" id="KW-1133">Transmembrane helix</keyword>
<organism evidence="3 4">
    <name type="scientific">Brachybacterium paraconglomeratum</name>
    <dbReference type="NCBI Taxonomy" id="173362"/>
    <lineage>
        <taxon>Bacteria</taxon>
        <taxon>Bacillati</taxon>
        <taxon>Actinomycetota</taxon>
        <taxon>Actinomycetes</taxon>
        <taxon>Micrococcales</taxon>
        <taxon>Dermabacteraceae</taxon>
        <taxon>Brachybacterium</taxon>
    </lineage>
</organism>
<comment type="caution">
    <text evidence="3">The sequence shown here is derived from an EMBL/GenBank/DDBJ whole genome shotgun (WGS) entry which is preliminary data.</text>
</comment>
<evidence type="ECO:0000313" key="3">
    <source>
        <dbReference type="EMBL" id="RRR20368.1"/>
    </source>
</evidence>
<gene>
    <name evidence="3" type="ORF">DS079_02955</name>
</gene>
<proteinExistence type="predicted"/>
<dbReference type="Proteomes" id="UP000274327">
    <property type="component" value="Unassembled WGS sequence"/>
</dbReference>
<keyword evidence="4" id="KW-1185">Reference proteome</keyword>
<feature type="transmembrane region" description="Helical" evidence="2">
    <location>
        <begin position="103"/>
        <end position="126"/>
    </location>
</feature>
<sequence>MTHPGHDGHGPVIEGTTVPPRGLAPQGREYDPFATGAPGGAHGGPTDRAVPHGAVQPWVPAQGAYGPPPVVVMPAEKSVGVAFVLTFFFGVLGMFYATVPGALILLGITLGAILLASILIGVLSVLTLGFGAVLFTLVPLIGIAAWITSIVWGCLAASRHNERLRAQYAQAGFRPPGH</sequence>
<keyword evidence="2" id="KW-0472">Membrane</keyword>
<feature type="transmembrane region" description="Helical" evidence="2">
    <location>
        <begin position="78"/>
        <end position="96"/>
    </location>
</feature>
<evidence type="ECO:0000313" key="4">
    <source>
        <dbReference type="Proteomes" id="UP000274327"/>
    </source>
</evidence>
<name>A0A3R8RS57_9MICO</name>
<evidence type="ECO:0000256" key="1">
    <source>
        <dbReference type="SAM" id="MobiDB-lite"/>
    </source>
</evidence>
<feature type="region of interest" description="Disordered" evidence="1">
    <location>
        <begin position="1"/>
        <end position="47"/>
    </location>
</feature>
<protein>
    <submittedName>
        <fullName evidence="3">Uncharacterized protein</fullName>
    </submittedName>
</protein>